<dbReference type="EMBL" id="JARBHA010000012">
    <property type="protein sequence ID" value="KAJ9687211.1"/>
    <property type="molecule type" value="Genomic_DNA"/>
</dbReference>
<feature type="compositionally biased region" description="Polar residues" evidence="4">
    <location>
        <begin position="85"/>
        <end position="114"/>
    </location>
</feature>
<dbReference type="PROSITE" id="PS50217">
    <property type="entry name" value="BZIP"/>
    <property type="match status" value="1"/>
</dbReference>
<evidence type="ECO:0000256" key="4">
    <source>
        <dbReference type="SAM" id="MobiDB-lite"/>
    </source>
</evidence>
<dbReference type="GO" id="GO:0005634">
    <property type="term" value="C:nucleus"/>
    <property type="evidence" value="ECO:0007669"/>
    <property type="project" value="UniProtKB-SubCell"/>
</dbReference>
<dbReference type="CDD" id="cd14707">
    <property type="entry name" value="bZIP_plant_BZIP46"/>
    <property type="match status" value="1"/>
</dbReference>
<organism evidence="6 7">
    <name type="scientific">Vitis rotundifolia</name>
    <name type="common">Muscadine grape</name>
    <dbReference type="NCBI Taxonomy" id="103349"/>
    <lineage>
        <taxon>Eukaryota</taxon>
        <taxon>Viridiplantae</taxon>
        <taxon>Streptophyta</taxon>
        <taxon>Embryophyta</taxon>
        <taxon>Tracheophyta</taxon>
        <taxon>Spermatophyta</taxon>
        <taxon>Magnoliopsida</taxon>
        <taxon>eudicotyledons</taxon>
        <taxon>Gunneridae</taxon>
        <taxon>Pentapetalae</taxon>
        <taxon>rosids</taxon>
        <taxon>Vitales</taxon>
        <taxon>Vitaceae</taxon>
        <taxon>Viteae</taxon>
        <taxon>Vitis</taxon>
    </lineage>
</organism>
<reference evidence="6 7" key="1">
    <citation type="journal article" date="2023" name="BMC Biotechnol.">
        <title>Vitis rotundifolia cv Carlos genome sequencing.</title>
        <authorList>
            <person name="Huff M."/>
            <person name="Hulse-Kemp A."/>
            <person name="Scheffler B."/>
            <person name="Youngblood R."/>
            <person name="Simpson S."/>
            <person name="Babiker E."/>
            <person name="Staton M."/>
        </authorList>
    </citation>
    <scope>NUCLEOTIDE SEQUENCE [LARGE SCALE GENOMIC DNA]</scope>
    <source>
        <tissue evidence="6">Leaf</tissue>
    </source>
</reference>
<evidence type="ECO:0000313" key="7">
    <source>
        <dbReference type="Proteomes" id="UP001168098"/>
    </source>
</evidence>
<dbReference type="FunFam" id="1.20.5.170:FF:000036">
    <property type="entry name" value="ABSCISIC ACID-INSENSITIVE 5-like protein 2"/>
    <property type="match status" value="1"/>
</dbReference>
<dbReference type="Proteomes" id="UP001168098">
    <property type="component" value="Unassembled WGS sequence"/>
</dbReference>
<feature type="compositionally biased region" description="Gly residues" evidence="4">
    <location>
        <begin position="68"/>
        <end position="81"/>
    </location>
</feature>
<dbReference type="PANTHER" id="PTHR22952:SF392">
    <property type="entry name" value="BZIP TRANSCRIPTION FACTOR 12"/>
    <property type="match status" value="1"/>
</dbReference>
<feature type="domain" description="BZIP" evidence="5">
    <location>
        <begin position="233"/>
        <end position="278"/>
    </location>
</feature>
<evidence type="ECO:0000313" key="6">
    <source>
        <dbReference type="EMBL" id="KAJ9687211.1"/>
    </source>
</evidence>
<sequence length="305" mass="33060">MASSKVMASTASTNSDLPRQSSICSLTIAELQSDQNKNFGSMNMDDLLKNIYGDNLSPESFSTAAGNNGDGGGGGVGGVDEGGSLSRQESFSLPRQGSFSLPRQGSFSLSRQGSFSLPKSVGNKTVDEVWKEIVAGNDQRRVGAGEALEEMTLEDFLAKAGAVREEDVRVQVMGGAGSYGVDAMMNGQFQAPQMQAQGVDGAMVAFGNGVDGRVTGAGRGKRRAVEEPVDKATQQRQRRMIKNRESAARSRERKQAYTVELESLVTHLEEENARLLREELMENLIPVVEKRRPPRVLRRVQSVQW</sequence>
<keyword evidence="2" id="KW-0238">DNA-binding</keyword>
<dbReference type="InterPro" id="IPR004827">
    <property type="entry name" value="bZIP"/>
</dbReference>
<dbReference type="Pfam" id="PF00170">
    <property type="entry name" value="bZIP_1"/>
    <property type="match status" value="1"/>
</dbReference>
<keyword evidence="3" id="KW-0539">Nucleus</keyword>
<proteinExistence type="predicted"/>
<gene>
    <name evidence="6" type="ORF">PVL29_015889</name>
</gene>
<protein>
    <recommendedName>
        <fullName evidence="5">BZIP domain-containing protein</fullName>
    </recommendedName>
</protein>
<dbReference type="AlphaFoldDB" id="A0AA38ZDV7"/>
<comment type="subcellular location">
    <subcellularLocation>
        <location evidence="1">Nucleus</location>
    </subcellularLocation>
</comment>
<dbReference type="InterPro" id="IPR043452">
    <property type="entry name" value="BZIP46-like"/>
</dbReference>
<dbReference type="PANTHER" id="PTHR22952">
    <property type="entry name" value="CAMP-RESPONSE ELEMENT BINDING PROTEIN-RELATED"/>
    <property type="match status" value="1"/>
</dbReference>
<keyword evidence="7" id="KW-1185">Reference proteome</keyword>
<accession>A0AA38ZDV7</accession>
<dbReference type="GO" id="GO:0003700">
    <property type="term" value="F:DNA-binding transcription factor activity"/>
    <property type="evidence" value="ECO:0007669"/>
    <property type="project" value="InterPro"/>
</dbReference>
<dbReference type="Gene3D" id="1.20.5.170">
    <property type="match status" value="1"/>
</dbReference>
<comment type="caution">
    <text evidence="6">The sequence shown here is derived from an EMBL/GenBank/DDBJ whole genome shotgun (WGS) entry which is preliminary data.</text>
</comment>
<feature type="region of interest" description="Disordered" evidence="4">
    <location>
        <begin position="61"/>
        <end position="114"/>
    </location>
</feature>
<evidence type="ECO:0000256" key="3">
    <source>
        <dbReference type="ARBA" id="ARBA00023242"/>
    </source>
</evidence>
<dbReference type="GO" id="GO:0003677">
    <property type="term" value="F:DNA binding"/>
    <property type="evidence" value="ECO:0007669"/>
    <property type="project" value="UniProtKB-KW"/>
</dbReference>
<evidence type="ECO:0000259" key="5">
    <source>
        <dbReference type="PROSITE" id="PS50217"/>
    </source>
</evidence>
<name>A0AA38ZDV7_VITRO</name>
<evidence type="ECO:0000256" key="1">
    <source>
        <dbReference type="ARBA" id="ARBA00004123"/>
    </source>
</evidence>
<evidence type="ECO:0000256" key="2">
    <source>
        <dbReference type="ARBA" id="ARBA00023125"/>
    </source>
</evidence>
<dbReference type="SUPFAM" id="SSF57959">
    <property type="entry name" value="Leucine zipper domain"/>
    <property type="match status" value="1"/>
</dbReference>
<dbReference type="InterPro" id="IPR046347">
    <property type="entry name" value="bZIP_sf"/>
</dbReference>
<dbReference type="GO" id="GO:0045893">
    <property type="term" value="P:positive regulation of DNA-templated transcription"/>
    <property type="evidence" value="ECO:0007669"/>
    <property type="project" value="InterPro"/>
</dbReference>
<dbReference type="SMART" id="SM00338">
    <property type="entry name" value="BRLZ"/>
    <property type="match status" value="1"/>
</dbReference>
<dbReference type="PROSITE" id="PS00036">
    <property type="entry name" value="BZIP_BASIC"/>
    <property type="match status" value="1"/>
</dbReference>